<evidence type="ECO:0000259" key="7">
    <source>
        <dbReference type="PROSITE" id="PS51519"/>
    </source>
</evidence>
<evidence type="ECO:0000256" key="2">
    <source>
        <dbReference type="ARBA" id="ARBA00023015"/>
    </source>
</evidence>
<evidence type="ECO:0000256" key="3">
    <source>
        <dbReference type="ARBA" id="ARBA00023054"/>
    </source>
</evidence>
<evidence type="ECO:0000313" key="8">
    <source>
        <dbReference type="EMBL" id="KAJ4801136.1"/>
    </source>
</evidence>
<evidence type="ECO:0000256" key="4">
    <source>
        <dbReference type="ARBA" id="ARBA00023125"/>
    </source>
</evidence>
<comment type="caution">
    <text evidence="8">The sequence shown here is derived from an EMBL/GenBank/DDBJ whole genome shotgun (WGS) entry which is preliminary data.</text>
</comment>
<protein>
    <submittedName>
        <fullName evidence="8">Plant regulator RWP-RK family protein</fullName>
    </submittedName>
</protein>
<keyword evidence="2" id="KW-0805">Transcription regulation</keyword>
<dbReference type="GO" id="GO:0003677">
    <property type="term" value="F:DNA binding"/>
    <property type="evidence" value="ECO:0007669"/>
    <property type="project" value="UniProtKB-KW"/>
</dbReference>
<comment type="function">
    <text evidence="1">Putative transcription factor.</text>
</comment>
<gene>
    <name evidence="8" type="ORF">LUZ62_052382</name>
</gene>
<keyword evidence="4" id="KW-0238">DNA-binding</keyword>
<keyword evidence="6" id="KW-0539">Nucleus</keyword>
<evidence type="ECO:0000313" key="9">
    <source>
        <dbReference type="Proteomes" id="UP001140206"/>
    </source>
</evidence>
<name>A0AAV8GCJ6_9POAL</name>
<keyword evidence="5" id="KW-0804">Transcription</keyword>
<dbReference type="PANTHER" id="PTHR46373">
    <property type="entry name" value="PROTEIN RKD4"/>
    <property type="match status" value="1"/>
</dbReference>
<proteinExistence type="predicted"/>
<evidence type="ECO:0000256" key="6">
    <source>
        <dbReference type="ARBA" id="ARBA00023242"/>
    </source>
</evidence>
<feature type="domain" description="RWP-RK" evidence="7">
    <location>
        <begin position="136"/>
        <end position="221"/>
    </location>
</feature>
<dbReference type="PANTHER" id="PTHR46373:SF28">
    <property type="entry name" value="OS06G0228950 PROTEIN"/>
    <property type="match status" value="1"/>
</dbReference>
<organism evidence="8 9">
    <name type="scientific">Rhynchospora pubera</name>
    <dbReference type="NCBI Taxonomy" id="906938"/>
    <lineage>
        <taxon>Eukaryota</taxon>
        <taxon>Viridiplantae</taxon>
        <taxon>Streptophyta</taxon>
        <taxon>Embryophyta</taxon>
        <taxon>Tracheophyta</taxon>
        <taxon>Spermatophyta</taxon>
        <taxon>Magnoliopsida</taxon>
        <taxon>Liliopsida</taxon>
        <taxon>Poales</taxon>
        <taxon>Cyperaceae</taxon>
        <taxon>Cyperoideae</taxon>
        <taxon>Rhynchosporeae</taxon>
        <taxon>Rhynchospora</taxon>
    </lineage>
</organism>
<dbReference type="AlphaFoldDB" id="A0AAV8GCJ6"/>
<evidence type="ECO:0000256" key="1">
    <source>
        <dbReference type="ARBA" id="ARBA00004049"/>
    </source>
</evidence>
<dbReference type="InterPro" id="IPR003035">
    <property type="entry name" value="RWP-RK_dom"/>
</dbReference>
<dbReference type="PROSITE" id="PS51519">
    <property type="entry name" value="RWP_RK"/>
    <property type="match status" value="1"/>
</dbReference>
<evidence type="ECO:0000256" key="5">
    <source>
        <dbReference type="ARBA" id="ARBA00023163"/>
    </source>
</evidence>
<sequence>MDNKLWMNYDSKQKDPELSTLHFPLWPYEFEMMEDDDFGTPLQGSFYSNPFYQTQHPFQEEFATLCDDKNWRWDEIIMEARMFKEENEKIAQYNIKGESTVINKQNLNGLWDEIIMDASMLKEENEKITQYNIKEESMVINKQNHNRVREEQVLTLEEVSQYFYMPIIQAAKELNVGLTLLKKKCRELGIPRWPHRKMKSMQKLINNVQELGEKEGSAGDMMRSAIAKLEKEQKLMEMKPSEQMKEDTRRLRQACFKANYKKRKLVALLGNERLADC</sequence>
<dbReference type="InterPro" id="IPR044607">
    <property type="entry name" value="RKD-like"/>
</dbReference>
<dbReference type="GO" id="GO:0003700">
    <property type="term" value="F:DNA-binding transcription factor activity"/>
    <property type="evidence" value="ECO:0007669"/>
    <property type="project" value="InterPro"/>
</dbReference>
<dbReference type="Proteomes" id="UP001140206">
    <property type="component" value="Chromosome 2"/>
</dbReference>
<reference evidence="8" key="1">
    <citation type="submission" date="2022-08" db="EMBL/GenBank/DDBJ databases">
        <authorList>
            <person name="Marques A."/>
        </authorList>
    </citation>
    <scope>NUCLEOTIDE SEQUENCE</scope>
    <source>
        <strain evidence="8">RhyPub2mFocal</strain>
        <tissue evidence="8">Leaves</tissue>
    </source>
</reference>
<keyword evidence="9" id="KW-1185">Reference proteome</keyword>
<dbReference type="Pfam" id="PF02042">
    <property type="entry name" value="RWP-RK"/>
    <property type="match status" value="1"/>
</dbReference>
<accession>A0AAV8GCJ6</accession>
<dbReference type="EMBL" id="JAMFTS010000002">
    <property type="protein sequence ID" value="KAJ4801136.1"/>
    <property type="molecule type" value="Genomic_DNA"/>
</dbReference>
<keyword evidence="3" id="KW-0175">Coiled coil</keyword>